<sequence length="116" mass="12522">MSTAMHMNALTSTLGSTTELARDMLSSATLAAEPPHEDAPSGIQTLEPTGLSCPLLGEETVRGERFDEGVNKKVASRWSDILVNDLNNETKNYLLKCNIIPEKLNLAQAPALNSKI</sequence>
<name>A0A8S4QUB4_9NEOP</name>
<dbReference type="AlphaFoldDB" id="A0A8S4QUB4"/>
<proteinExistence type="predicted"/>
<evidence type="ECO:0000313" key="2">
    <source>
        <dbReference type="EMBL" id="CAH2218716.1"/>
    </source>
</evidence>
<feature type="region of interest" description="Disordered" evidence="1">
    <location>
        <begin position="25"/>
        <end position="50"/>
    </location>
</feature>
<reference evidence="2" key="1">
    <citation type="submission" date="2022-03" db="EMBL/GenBank/DDBJ databases">
        <authorList>
            <person name="Lindestad O."/>
        </authorList>
    </citation>
    <scope>NUCLEOTIDE SEQUENCE</scope>
</reference>
<accession>A0A8S4QUB4</accession>
<protein>
    <submittedName>
        <fullName evidence="2">Jg25834 protein</fullName>
    </submittedName>
</protein>
<dbReference type="EMBL" id="CAKXAJ010019793">
    <property type="protein sequence ID" value="CAH2218716.1"/>
    <property type="molecule type" value="Genomic_DNA"/>
</dbReference>
<dbReference type="Proteomes" id="UP000838756">
    <property type="component" value="Unassembled WGS sequence"/>
</dbReference>
<evidence type="ECO:0000256" key="1">
    <source>
        <dbReference type="SAM" id="MobiDB-lite"/>
    </source>
</evidence>
<dbReference type="OrthoDB" id="6140287at2759"/>
<evidence type="ECO:0000313" key="3">
    <source>
        <dbReference type="Proteomes" id="UP000838756"/>
    </source>
</evidence>
<comment type="caution">
    <text evidence="2">The sequence shown here is derived from an EMBL/GenBank/DDBJ whole genome shotgun (WGS) entry which is preliminary data.</text>
</comment>
<gene>
    <name evidence="2" type="primary">jg25834</name>
    <name evidence="2" type="ORF">PAEG_LOCUS6424</name>
</gene>
<organism evidence="2 3">
    <name type="scientific">Pararge aegeria aegeria</name>
    <dbReference type="NCBI Taxonomy" id="348720"/>
    <lineage>
        <taxon>Eukaryota</taxon>
        <taxon>Metazoa</taxon>
        <taxon>Ecdysozoa</taxon>
        <taxon>Arthropoda</taxon>
        <taxon>Hexapoda</taxon>
        <taxon>Insecta</taxon>
        <taxon>Pterygota</taxon>
        <taxon>Neoptera</taxon>
        <taxon>Endopterygota</taxon>
        <taxon>Lepidoptera</taxon>
        <taxon>Glossata</taxon>
        <taxon>Ditrysia</taxon>
        <taxon>Papilionoidea</taxon>
        <taxon>Nymphalidae</taxon>
        <taxon>Satyrinae</taxon>
        <taxon>Satyrini</taxon>
        <taxon>Parargina</taxon>
        <taxon>Pararge</taxon>
    </lineage>
</organism>
<keyword evidence="3" id="KW-1185">Reference proteome</keyword>